<evidence type="ECO:0000313" key="12">
    <source>
        <dbReference type="EMBL" id="MBK1662003.1"/>
    </source>
</evidence>
<dbReference type="Gene3D" id="3.30.450.20">
    <property type="entry name" value="PAS domain"/>
    <property type="match status" value="2"/>
</dbReference>
<dbReference type="InterPro" id="IPR003594">
    <property type="entry name" value="HATPase_dom"/>
</dbReference>
<dbReference type="InterPro" id="IPR011712">
    <property type="entry name" value="Sig_transdc_His_kin_sub3_dim/P"/>
</dbReference>
<evidence type="ECO:0000256" key="7">
    <source>
        <dbReference type="ARBA" id="ARBA00022840"/>
    </source>
</evidence>
<dbReference type="EMBL" id="NRSG01000424">
    <property type="protein sequence ID" value="MBK1662003.1"/>
    <property type="molecule type" value="Genomic_DNA"/>
</dbReference>
<gene>
    <name evidence="12" type="ORF">CKO45_27815</name>
</gene>
<feature type="compositionally biased region" description="Low complexity" evidence="9">
    <location>
        <begin position="260"/>
        <end position="269"/>
    </location>
</feature>
<dbReference type="Pfam" id="PF07730">
    <property type="entry name" value="HisKA_3"/>
    <property type="match status" value="1"/>
</dbReference>
<evidence type="ECO:0000259" key="11">
    <source>
        <dbReference type="PROSITE" id="PS50109"/>
    </source>
</evidence>
<evidence type="ECO:0000256" key="1">
    <source>
        <dbReference type="ARBA" id="ARBA00000085"/>
    </source>
</evidence>
<dbReference type="CDD" id="cd12914">
    <property type="entry name" value="PDC1_DGC_like"/>
    <property type="match status" value="1"/>
</dbReference>
<dbReference type="SUPFAM" id="SSF55785">
    <property type="entry name" value="PYP-like sensor domain (PAS domain)"/>
    <property type="match status" value="1"/>
</dbReference>
<dbReference type="InterPro" id="IPR035965">
    <property type="entry name" value="PAS-like_dom_sf"/>
</dbReference>
<feature type="domain" description="Histidine kinase" evidence="11">
    <location>
        <begin position="482"/>
        <end position="667"/>
    </location>
</feature>
<dbReference type="Gene3D" id="3.30.565.10">
    <property type="entry name" value="Histidine kinase-like ATPase, C-terminal domain"/>
    <property type="match status" value="1"/>
</dbReference>
<dbReference type="RefSeq" id="WP_133223132.1">
    <property type="nucleotide sequence ID" value="NZ_NRSG01000424.1"/>
</dbReference>
<keyword evidence="5" id="KW-0547">Nucleotide-binding</keyword>
<dbReference type="PANTHER" id="PTHR24421">
    <property type="entry name" value="NITRATE/NITRITE SENSOR PROTEIN NARX-RELATED"/>
    <property type="match status" value="1"/>
</dbReference>
<dbReference type="EC" id="2.7.13.3" evidence="2"/>
<dbReference type="Gene3D" id="1.20.5.1930">
    <property type="match status" value="1"/>
</dbReference>
<dbReference type="SUPFAM" id="SSF55874">
    <property type="entry name" value="ATPase domain of HSP90 chaperone/DNA topoisomerase II/histidine kinase"/>
    <property type="match status" value="1"/>
</dbReference>
<keyword evidence="4" id="KW-0808">Transferase</keyword>
<sequence>MDGMAEVLAHDRDAPARRRRWARIVPAAALALPLFMLGVSSWIAWRSAWRQASAEVVQTAEAAAEYAARVLSGYAMAVGRINDLVAGYTDAQIREQEAVLHQALRRMIADLPQAEAGFVFDAEGTPILSVNVFPLGTAGMSFMDRDFFVDLSRADAPALHVSRVHRGRLDGDVFIAISRRRGVPGDPLGEGEFHGVVNASVYPAALIQGLAAFRRRASDSLLLFRDDGARLTTSEPDPLGRLADPAPLPRTQPRDLQQDARPGPAAAPRLEARRRVSGFPVYVAVLRPHAEVHRRWWRDMLPQFVIGGPLTLALFLLALSAVEDSRALGRANRDLATALDRSEGWLERVTAGAGLGIWELDAENRFLAASTQLAGLCGLPPHHVFATIDGLLRRLHPADRPGFGAMLDRARAVGRARLEFRVERPRAGREPATAWLVSEAFHIGGGQLAGLTYDITARRLAEGRTVELMQRAVARQEAERLRIARDLHDGLGQHLTLLHLALARQAPDVEELRLLAGEIAREASRLALEIRPTAIDDLGLADALRQLVEDWSARTGIEVATLIALPAARLPPPVETTLYRVLQEALTNVLKHSLATHVGVTLQTSPGRLHLAVEDDGVGLTARPGQEAGRPRLGLRGIRERLEILDGTLELERSPRGGLTLLASIPL</sequence>
<keyword evidence="3" id="KW-0597">Phosphoprotein</keyword>
<evidence type="ECO:0000256" key="2">
    <source>
        <dbReference type="ARBA" id="ARBA00012438"/>
    </source>
</evidence>
<feature type="region of interest" description="Disordered" evidence="9">
    <location>
        <begin position="233"/>
        <end position="269"/>
    </location>
</feature>
<protein>
    <recommendedName>
        <fullName evidence="2">histidine kinase</fullName>
        <ecNumber evidence="2">2.7.13.3</ecNumber>
    </recommendedName>
</protein>
<keyword evidence="8" id="KW-0902">Two-component regulatory system</keyword>
<accession>A0ABS1D557</accession>
<comment type="caution">
    <text evidence="12">The sequence shown here is derived from an EMBL/GenBank/DDBJ whole genome shotgun (WGS) entry which is preliminary data.</text>
</comment>
<evidence type="ECO:0000313" key="13">
    <source>
        <dbReference type="Proteomes" id="UP000697995"/>
    </source>
</evidence>
<keyword evidence="13" id="KW-1185">Reference proteome</keyword>
<proteinExistence type="predicted"/>
<keyword evidence="10" id="KW-0812">Transmembrane</keyword>
<evidence type="ECO:0000256" key="5">
    <source>
        <dbReference type="ARBA" id="ARBA00022741"/>
    </source>
</evidence>
<evidence type="ECO:0000256" key="10">
    <source>
        <dbReference type="SAM" id="Phobius"/>
    </source>
</evidence>
<keyword evidence="7" id="KW-0067">ATP-binding</keyword>
<evidence type="ECO:0000256" key="9">
    <source>
        <dbReference type="SAM" id="MobiDB-lite"/>
    </source>
</evidence>
<feature type="transmembrane region" description="Helical" evidence="10">
    <location>
        <begin position="24"/>
        <end position="45"/>
    </location>
</feature>
<organism evidence="12 13">
    <name type="scientific">Paracraurococcus ruber</name>
    <dbReference type="NCBI Taxonomy" id="77675"/>
    <lineage>
        <taxon>Bacteria</taxon>
        <taxon>Pseudomonadati</taxon>
        <taxon>Pseudomonadota</taxon>
        <taxon>Alphaproteobacteria</taxon>
        <taxon>Acetobacterales</taxon>
        <taxon>Roseomonadaceae</taxon>
        <taxon>Paracraurococcus</taxon>
    </lineage>
</organism>
<evidence type="ECO:0000256" key="3">
    <source>
        <dbReference type="ARBA" id="ARBA00022553"/>
    </source>
</evidence>
<evidence type="ECO:0000256" key="8">
    <source>
        <dbReference type="ARBA" id="ARBA00023012"/>
    </source>
</evidence>
<dbReference type="CDD" id="cd16917">
    <property type="entry name" value="HATPase_UhpB-NarQ-NarX-like"/>
    <property type="match status" value="1"/>
</dbReference>
<dbReference type="InterPro" id="IPR005467">
    <property type="entry name" value="His_kinase_dom"/>
</dbReference>
<evidence type="ECO:0000256" key="4">
    <source>
        <dbReference type="ARBA" id="ARBA00022679"/>
    </source>
</evidence>
<keyword evidence="6" id="KW-0418">Kinase</keyword>
<name>A0ABS1D557_9PROT</name>
<keyword evidence="10" id="KW-0472">Membrane</keyword>
<comment type="catalytic activity">
    <reaction evidence="1">
        <text>ATP + protein L-histidine = ADP + protein N-phospho-L-histidine.</text>
        <dbReference type="EC" id="2.7.13.3"/>
    </reaction>
</comment>
<dbReference type="InterPro" id="IPR050482">
    <property type="entry name" value="Sensor_HK_TwoCompSys"/>
</dbReference>
<dbReference type="PROSITE" id="PS50109">
    <property type="entry name" value="HIS_KIN"/>
    <property type="match status" value="1"/>
</dbReference>
<dbReference type="Pfam" id="PF02518">
    <property type="entry name" value="HATPase_c"/>
    <property type="match status" value="1"/>
</dbReference>
<keyword evidence="10" id="KW-1133">Transmembrane helix</keyword>
<dbReference type="PANTHER" id="PTHR24421:SF10">
    <property type="entry name" value="NITRATE_NITRITE SENSOR PROTEIN NARQ"/>
    <property type="match status" value="1"/>
</dbReference>
<dbReference type="InterPro" id="IPR036890">
    <property type="entry name" value="HATPase_C_sf"/>
</dbReference>
<dbReference type="Proteomes" id="UP000697995">
    <property type="component" value="Unassembled WGS sequence"/>
</dbReference>
<reference evidence="12 13" key="1">
    <citation type="journal article" date="2020" name="Microorganisms">
        <title>Osmotic Adaptation and Compatible Solute Biosynthesis of Phototrophic Bacteria as Revealed from Genome Analyses.</title>
        <authorList>
            <person name="Imhoff J.F."/>
            <person name="Rahn T."/>
            <person name="Kunzel S."/>
            <person name="Keller A."/>
            <person name="Neulinger S.C."/>
        </authorList>
    </citation>
    <scope>NUCLEOTIDE SEQUENCE [LARGE SCALE GENOMIC DNA]</scope>
    <source>
        <strain evidence="12 13">DSM 15382</strain>
    </source>
</reference>
<evidence type="ECO:0000256" key="6">
    <source>
        <dbReference type="ARBA" id="ARBA00022777"/>
    </source>
</evidence>